<protein>
    <submittedName>
        <fullName evidence="5">ABC transporter ATP-binding protein</fullName>
    </submittedName>
</protein>
<keyword evidence="3 5" id="KW-0067">ATP-binding</keyword>
<dbReference type="Pfam" id="PF00005">
    <property type="entry name" value="ABC_tran"/>
    <property type="match status" value="1"/>
</dbReference>
<keyword evidence="2" id="KW-0547">Nucleotide-binding</keyword>
<dbReference type="SMART" id="SM00382">
    <property type="entry name" value="AAA"/>
    <property type="match status" value="1"/>
</dbReference>
<dbReference type="PROSITE" id="PS50893">
    <property type="entry name" value="ABC_TRANSPORTER_2"/>
    <property type="match status" value="1"/>
</dbReference>
<keyword evidence="1" id="KW-0813">Transport</keyword>
<dbReference type="Proteomes" id="UP000634529">
    <property type="component" value="Unassembled WGS sequence"/>
</dbReference>
<dbReference type="InterPro" id="IPR027417">
    <property type="entry name" value="P-loop_NTPase"/>
</dbReference>
<name>A0ABR9AVE0_9BACL</name>
<feature type="domain" description="ABC transporter" evidence="4">
    <location>
        <begin position="2"/>
        <end position="230"/>
    </location>
</feature>
<dbReference type="PROSITE" id="PS00211">
    <property type="entry name" value="ABC_TRANSPORTER_1"/>
    <property type="match status" value="1"/>
</dbReference>
<reference evidence="5 6" key="1">
    <citation type="submission" date="2020-09" db="EMBL/GenBank/DDBJ databases">
        <title>Paenibacillus sp. CAU 1523 isolated from sand of Haeundae Beach.</title>
        <authorList>
            <person name="Kim W."/>
        </authorList>
    </citation>
    <scope>NUCLEOTIDE SEQUENCE [LARGE SCALE GENOMIC DNA]</scope>
    <source>
        <strain evidence="5 6">CAU 1523</strain>
    </source>
</reference>
<evidence type="ECO:0000313" key="6">
    <source>
        <dbReference type="Proteomes" id="UP000634529"/>
    </source>
</evidence>
<dbReference type="PANTHER" id="PTHR42711:SF18">
    <property type="entry name" value="ABC TRANSPORTER, ATP-BINDING PROTEIN"/>
    <property type="match status" value="1"/>
</dbReference>
<evidence type="ECO:0000256" key="2">
    <source>
        <dbReference type="ARBA" id="ARBA00022741"/>
    </source>
</evidence>
<dbReference type="InterPro" id="IPR003593">
    <property type="entry name" value="AAA+_ATPase"/>
</dbReference>
<proteinExistence type="predicted"/>
<organism evidence="5 6">
    <name type="scientific">Paenibacillus arenosi</name>
    <dbReference type="NCBI Taxonomy" id="2774142"/>
    <lineage>
        <taxon>Bacteria</taxon>
        <taxon>Bacillati</taxon>
        <taxon>Bacillota</taxon>
        <taxon>Bacilli</taxon>
        <taxon>Bacillales</taxon>
        <taxon>Paenibacillaceae</taxon>
        <taxon>Paenibacillus</taxon>
    </lineage>
</organism>
<dbReference type="PANTHER" id="PTHR42711">
    <property type="entry name" value="ABC TRANSPORTER ATP-BINDING PROTEIN"/>
    <property type="match status" value="1"/>
</dbReference>
<gene>
    <name evidence="5" type="ORF">IFO66_05935</name>
</gene>
<dbReference type="CDD" id="cd03230">
    <property type="entry name" value="ABC_DR_subfamily_A"/>
    <property type="match status" value="1"/>
</dbReference>
<dbReference type="InterPro" id="IPR003439">
    <property type="entry name" value="ABC_transporter-like_ATP-bd"/>
</dbReference>
<dbReference type="Gene3D" id="3.40.50.300">
    <property type="entry name" value="P-loop containing nucleotide triphosphate hydrolases"/>
    <property type="match status" value="1"/>
</dbReference>
<evidence type="ECO:0000259" key="4">
    <source>
        <dbReference type="PROSITE" id="PS50893"/>
    </source>
</evidence>
<evidence type="ECO:0000313" key="5">
    <source>
        <dbReference type="EMBL" id="MBD8497846.1"/>
    </source>
</evidence>
<comment type="caution">
    <text evidence="5">The sequence shown here is derived from an EMBL/GenBank/DDBJ whole genome shotgun (WGS) entry which is preliminary data.</text>
</comment>
<sequence length="289" mass="32740">MIEVHEMSYAYPGSKQPILQDMNFQIGTGEIFGLLGPSGAGKSTTQKVLIGMLKDYTGSVKVLGGEIARSNRTFYEKIGVAFEFPNFYMRLTARENLQMFRTLYSVPTVEVNEALRWVSLEDYADRKVQDYSKGMKMRLNLARSLMHHPQLLFLDEPTSGLDPTNAAHIKQLMIKQKEEGRTIVLTTHNMALAEQLCDRVAFVVDGKIRLIDTPARLMKEAGQTQVEVKYAHEDGSVKALHVPTHELSQHTQFHSIMNSHELLSIHSHEMSLEQLFIRVTGRALHEAEQ</sequence>
<dbReference type="InterPro" id="IPR017871">
    <property type="entry name" value="ABC_transporter-like_CS"/>
</dbReference>
<evidence type="ECO:0000256" key="1">
    <source>
        <dbReference type="ARBA" id="ARBA00022448"/>
    </source>
</evidence>
<dbReference type="GO" id="GO:0005524">
    <property type="term" value="F:ATP binding"/>
    <property type="evidence" value="ECO:0007669"/>
    <property type="project" value="UniProtKB-KW"/>
</dbReference>
<evidence type="ECO:0000256" key="3">
    <source>
        <dbReference type="ARBA" id="ARBA00022840"/>
    </source>
</evidence>
<keyword evidence="6" id="KW-1185">Reference proteome</keyword>
<dbReference type="EMBL" id="JACYTN010000002">
    <property type="protein sequence ID" value="MBD8497846.1"/>
    <property type="molecule type" value="Genomic_DNA"/>
</dbReference>
<accession>A0ABR9AVE0</accession>
<dbReference type="InterPro" id="IPR050763">
    <property type="entry name" value="ABC_transporter_ATP-binding"/>
</dbReference>
<dbReference type="RefSeq" id="WP_192024221.1">
    <property type="nucleotide sequence ID" value="NZ_JACYTN010000002.1"/>
</dbReference>
<dbReference type="SUPFAM" id="SSF52540">
    <property type="entry name" value="P-loop containing nucleoside triphosphate hydrolases"/>
    <property type="match status" value="1"/>
</dbReference>